<organism evidence="3 4">
    <name type="scientific">Pseudoneurospora amorphoporcata</name>
    <dbReference type="NCBI Taxonomy" id="241081"/>
    <lineage>
        <taxon>Eukaryota</taxon>
        <taxon>Fungi</taxon>
        <taxon>Dikarya</taxon>
        <taxon>Ascomycota</taxon>
        <taxon>Pezizomycotina</taxon>
        <taxon>Sordariomycetes</taxon>
        <taxon>Sordariomycetidae</taxon>
        <taxon>Sordariales</taxon>
        <taxon>Sordariaceae</taxon>
        <taxon>Pseudoneurospora</taxon>
    </lineage>
</organism>
<keyword evidence="2" id="KW-0732">Signal</keyword>
<keyword evidence="4" id="KW-1185">Reference proteome</keyword>
<reference evidence="3" key="1">
    <citation type="journal article" date="2023" name="Mol. Phylogenet. Evol.">
        <title>Genome-scale phylogeny and comparative genomics of the fungal order Sordariales.</title>
        <authorList>
            <person name="Hensen N."/>
            <person name="Bonometti L."/>
            <person name="Westerberg I."/>
            <person name="Brannstrom I.O."/>
            <person name="Guillou S."/>
            <person name="Cros-Aarteil S."/>
            <person name="Calhoun S."/>
            <person name="Haridas S."/>
            <person name="Kuo A."/>
            <person name="Mondo S."/>
            <person name="Pangilinan J."/>
            <person name="Riley R."/>
            <person name="LaButti K."/>
            <person name="Andreopoulos B."/>
            <person name="Lipzen A."/>
            <person name="Chen C."/>
            <person name="Yan M."/>
            <person name="Daum C."/>
            <person name="Ng V."/>
            <person name="Clum A."/>
            <person name="Steindorff A."/>
            <person name="Ohm R.A."/>
            <person name="Martin F."/>
            <person name="Silar P."/>
            <person name="Natvig D.O."/>
            <person name="Lalanne C."/>
            <person name="Gautier V."/>
            <person name="Ament-Velasquez S.L."/>
            <person name="Kruys A."/>
            <person name="Hutchinson M.I."/>
            <person name="Powell A.J."/>
            <person name="Barry K."/>
            <person name="Miller A.N."/>
            <person name="Grigoriev I.V."/>
            <person name="Debuchy R."/>
            <person name="Gladieux P."/>
            <person name="Hiltunen Thoren M."/>
            <person name="Johannesson H."/>
        </authorList>
    </citation>
    <scope>NUCLEOTIDE SEQUENCE</scope>
    <source>
        <strain evidence="3">CBS 626.80</strain>
    </source>
</reference>
<dbReference type="Proteomes" id="UP001303222">
    <property type="component" value="Unassembled WGS sequence"/>
</dbReference>
<sequence>MSKRYVRLLVLILSYLSLVQGAAYDKGGIAGRRLARTGNRQKGHKGQKEQAEGQLQGSVLIVTETVRETVTAGSGASVNGTIAAETVTETVTVTQKEAAGALPGTGNVQLSFVTTTVFGTGSPSTATITALPETITQTIAATVTHTVASTLTETIAQTITSLQVVASTETVTQIQSVTEACSSSQVPGVVAGAPVGSAAPANDNGLPRASGGVGVTTVSIPAALRTSTLELPPPAATAPSTSMSVSSAELSSSTIEEVVASSTSSASELLSSTSTSAVEAIATSTTDLATSTTEQATSSTDLTTSTTDLATSTTESSTTPAVAITSVVSVEAPSSTSSSVVVGGAGAGAEPTSVLVLPAAPAANPTTTAVAPDVANGGIQFTLDVSGMSLTNVLNLGNLVPPTAAARP</sequence>
<gene>
    <name evidence="3" type="ORF">QBC32DRAFT_345278</name>
</gene>
<reference evidence="3" key="2">
    <citation type="submission" date="2023-06" db="EMBL/GenBank/DDBJ databases">
        <authorList>
            <consortium name="Lawrence Berkeley National Laboratory"/>
            <person name="Mondo S.J."/>
            <person name="Hensen N."/>
            <person name="Bonometti L."/>
            <person name="Westerberg I."/>
            <person name="Brannstrom I.O."/>
            <person name="Guillou S."/>
            <person name="Cros-Aarteil S."/>
            <person name="Calhoun S."/>
            <person name="Haridas S."/>
            <person name="Kuo A."/>
            <person name="Pangilinan J."/>
            <person name="Riley R."/>
            <person name="Labutti K."/>
            <person name="Andreopoulos B."/>
            <person name="Lipzen A."/>
            <person name="Chen C."/>
            <person name="Yanf M."/>
            <person name="Daum C."/>
            <person name="Ng V."/>
            <person name="Clum A."/>
            <person name="Steindorff A."/>
            <person name="Ohm R."/>
            <person name="Martin F."/>
            <person name="Silar P."/>
            <person name="Natvig D."/>
            <person name="Lalanne C."/>
            <person name="Gautier V."/>
            <person name="Ament-Velasquez S.L."/>
            <person name="Kruys A."/>
            <person name="Hutchinson M.I."/>
            <person name="Powell A.J."/>
            <person name="Barry K."/>
            <person name="Miller A.N."/>
            <person name="Grigoriev I.V."/>
            <person name="Debuchy R."/>
            <person name="Gladieux P."/>
            <person name="Thoren M.H."/>
            <person name="Johannesson H."/>
        </authorList>
    </citation>
    <scope>NUCLEOTIDE SEQUENCE</scope>
    <source>
        <strain evidence="3">CBS 626.80</strain>
    </source>
</reference>
<feature type="signal peptide" evidence="2">
    <location>
        <begin position="1"/>
        <end position="21"/>
    </location>
</feature>
<name>A0AAN6NVH2_9PEZI</name>
<dbReference type="AlphaFoldDB" id="A0AAN6NVH2"/>
<protein>
    <submittedName>
        <fullName evidence="3">Uncharacterized protein</fullName>
    </submittedName>
</protein>
<feature type="chain" id="PRO_5042955388" evidence="2">
    <location>
        <begin position="22"/>
        <end position="408"/>
    </location>
</feature>
<evidence type="ECO:0000256" key="2">
    <source>
        <dbReference type="SAM" id="SignalP"/>
    </source>
</evidence>
<dbReference type="EMBL" id="MU859162">
    <property type="protein sequence ID" value="KAK3950933.1"/>
    <property type="molecule type" value="Genomic_DNA"/>
</dbReference>
<evidence type="ECO:0000256" key="1">
    <source>
        <dbReference type="SAM" id="MobiDB-lite"/>
    </source>
</evidence>
<feature type="region of interest" description="Disordered" evidence="1">
    <location>
        <begin position="285"/>
        <end position="317"/>
    </location>
</feature>
<comment type="caution">
    <text evidence="3">The sequence shown here is derived from an EMBL/GenBank/DDBJ whole genome shotgun (WGS) entry which is preliminary data.</text>
</comment>
<accession>A0AAN6NVH2</accession>
<evidence type="ECO:0000313" key="3">
    <source>
        <dbReference type="EMBL" id="KAK3950933.1"/>
    </source>
</evidence>
<evidence type="ECO:0000313" key="4">
    <source>
        <dbReference type="Proteomes" id="UP001303222"/>
    </source>
</evidence>
<proteinExistence type="predicted"/>